<sequence>MSPDDTSLTRSMDDLAISSRNRSDSLFTTYQPASVKMYGRIFASTIYDGGHCYYLPVDDEERYRQELCNSMWIEVGGHILGSLKDIRPGIFLDLGAGWGIWVQEVSSLIPGRQVVGLDIHYDATGFYTFENCSFEADNYEDPWVSRDQPVALVHLRDSYFSLRQPRELAKNVFEGLCDGGWFQNEEMRLENWTSESPKFNDWRLRTMEAARRLGVPLHSAQDIETSFREAGFGEGWKEKFCLEASGETAMSQKLLEVVKLTVKASVRILVEGGSCGSTDVCDFVEDVVKELEEGDHRITVEAEVYTARKPDFEGSPH</sequence>
<keyword evidence="2" id="KW-1185">Reference proteome</keyword>
<name>W9WX37_9EURO</name>
<dbReference type="Gene3D" id="3.40.50.150">
    <property type="entry name" value="Vaccinia Virus protein VP39"/>
    <property type="match status" value="1"/>
</dbReference>
<comment type="caution">
    <text evidence="1">The sequence shown here is derived from an EMBL/GenBank/DDBJ whole genome shotgun (WGS) entry which is preliminary data.</text>
</comment>
<evidence type="ECO:0000313" key="1">
    <source>
        <dbReference type="EMBL" id="EXJ72772.1"/>
    </source>
</evidence>
<dbReference type="AlphaFoldDB" id="W9WX37"/>
<dbReference type="OrthoDB" id="2013972at2759"/>
<accession>W9WX37</accession>
<dbReference type="GeneID" id="19188646"/>
<evidence type="ECO:0008006" key="3">
    <source>
        <dbReference type="Google" id="ProtNLM"/>
    </source>
</evidence>
<dbReference type="Proteomes" id="UP000019471">
    <property type="component" value="Unassembled WGS sequence"/>
</dbReference>
<dbReference type="CDD" id="cd02440">
    <property type="entry name" value="AdoMet_MTases"/>
    <property type="match status" value="1"/>
</dbReference>
<dbReference type="Pfam" id="PF13489">
    <property type="entry name" value="Methyltransf_23"/>
    <property type="match status" value="1"/>
</dbReference>
<protein>
    <recommendedName>
        <fullName evidence="3">Methyltransferase domain-containing protein</fullName>
    </recommendedName>
</protein>
<evidence type="ECO:0000313" key="2">
    <source>
        <dbReference type="Proteomes" id="UP000019471"/>
    </source>
</evidence>
<dbReference type="HOGENOM" id="CLU_877173_0_0_1"/>
<dbReference type="RefSeq" id="XP_007742719.1">
    <property type="nucleotide sequence ID" value="XM_007744529.1"/>
</dbReference>
<dbReference type="InterPro" id="IPR029063">
    <property type="entry name" value="SAM-dependent_MTases_sf"/>
</dbReference>
<dbReference type="STRING" id="1182543.W9WX37"/>
<reference evidence="1 2" key="1">
    <citation type="submission" date="2013-03" db="EMBL/GenBank/DDBJ databases">
        <title>The Genome Sequence of Cladophialophora psammophila CBS 110553.</title>
        <authorList>
            <consortium name="The Broad Institute Genomics Platform"/>
            <person name="Cuomo C."/>
            <person name="de Hoog S."/>
            <person name="Gorbushina A."/>
            <person name="Walker B."/>
            <person name="Young S.K."/>
            <person name="Zeng Q."/>
            <person name="Gargeya S."/>
            <person name="Fitzgerald M."/>
            <person name="Haas B."/>
            <person name="Abouelleil A."/>
            <person name="Allen A.W."/>
            <person name="Alvarado L."/>
            <person name="Arachchi H.M."/>
            <person name="Berlin A.M."/>
            <person name="Chapman S.B."/>
            <person name="Gainer-Dewar J."/>
            <person name="Goldberg J."/>
            <person name="Griggs A."/>
            <person name="Gujja S."/>
            <person name="Hansen M."/>
            <person name="Howarth C."/>
            <person name="Imamovic A."/>
            <person name="Ireland A."/>
            <person name="Larimer J."/>
            <person name="McCowan C."/>
            <person name="Murphy C."/>
            <person name="Pearson M."/>
            <person name="Poon T.W."/>
            <person name="Priest M."/>
            <person name="Roberts A."/>
            <person name="Saif S."/>
            <person name="Shea T."/>
            <person name="Sisk P."/>
            <person name="Sykes S."/>
            <person name="Wortman J."/>
            <person name="Nusbaum C."/>
            <person name="Birren B."/>
        </authorList>
    </citation>
    <scope>NUCLEOTIDE SEQUENCE [LARGE SCALE GENOMIC DNA]</scope>
    <source>
        <strain evidence="1 2">CBS 110553</strain>
    </source>
</reference>
<dbReference type="SUPFAM" id="SSF53335">
    <property type="entry name" value="S-adenosyl-L-methionine-dependent methyltransferases"/>
    <property type="match status" value="1"/>
</dbReference>
<proteinExistence type="predicted"/>
<dbReference type="EMBL" id="AMGX01000005">
    <property type="protein sequence ID" value="EXJ72772.1"/>
    <property type="molecule type" value="Genomic_DNA"/>
</dbReference>
<organism evidence="1 2">
    <name type="scientific">Cladophialophora psammophila CBS 110553</name>
    <dbReference type="NCBI Taxonomy" id="1182543"/>
    <lineage>
        <taxon>Eukaryota</taxon>
        <taxon>Fungi</taxon>
        <taxon>Dikarya</taxon>
        <taxon>Ascomycota</taxon>
        <taxon>Pezizomycotina</taxon>
        <taxon>Eurotiomycetes</taxon>
        <taxon>Chaetothyriomycetidae</taxon>
        <taxon>Chaetothyriales</taxon>
        <taxon>Herpotrichiellaceae</taxon>
        <taxon>Cladophialophora</taxon>
    </lineage>
</organism>
<gene>
    <name evidence="1" type="ORF">A1O5_03919</name>
</gene>